<dbReference type="PANTHER" id="PTHR43147">
    <property type="entry name" value="PROTEIN TAS"/>
    <property type="match status" value="1"/>
</dbReference>
<dbReference type="Proteomes" id="UP000811246">
    <property type="component" value="Chromosome 7"/>
</dbReference>
<organism evidence="1 2">
    <name type="scientific">Carya illinoinensis</name>
    <name type="common">Pecan</name>
    <dbReference type="NCBI Taxonomy" id="32201"/>
    <lineage>
        <taxon>Eukaryota</taxon>
        <taxon>Viridiplantae</taxon>
        <taxon>Streptophyta</taxon>
        <taxon>Embryophyta</taxon>
        <taxon>Tracheophyta</taxon>
        <taxon>Spermatophyta</taxon>
        <taxon>Magnoliopsida</taxon>
        <taxon>eudicotyledons</taxon>
        <taxon>Gunneridae</taxon>
        <taxon>Pentapetalae</taxon>
        <taxon>rosids</taxon>
        <taxon>fabids</taxon>
        <taxon>Fagales</taxon>
        <taxon>Juglandaceae</taxon>
        <taxon>Carya</taxon>
    </lineage>
</organism>
<accession>A0A922JCX5</accession>
<dbReference type="EMBL" id="CM031831">
    <property type="protein sequence ID" value="KAG6703731.1"/>
    <property type="molecule type" value="Genomic_DNA"/>
</dbReference>
<protein>
    <submittedName>
        <fullName evidence="1">Uncharacterized protein</fullName>
    </submittedName>
</protein>
<proteinExistence type="predicted"/>
<name>A0A922JCX5_CARIL</name>
<sequence>MNGASQLMDALILESFVLRHPLVASAVFGATKLWQLREVLDAMKVELTSEIIGDINKIHGRFPNPCP</sequence>
<evidence type="ECO:0000313" key="2">
    <source>
        <dbReference type="Proteomes" id="UP000811246"/>
    </source>
</evidence>
<gene>
    <name evidence="1" type="ORF">I3842_07G100500</name>
</gene>
<reference evidence="1" key="1">
    <citation type="submission" date="2021-01" db="EMBL/GenBank/DDBJ databases">
        <authorList>
            <person name="Lovell J.T."/>
            <person name="Bentley N."/>
            <person name="Bhattarai G."/>
            <person name="Jenkins J.W."/>
            <person name="Sreedasyam A."/>
            <person name="Alarcon Y."/>
            <person name="Bock C."/>
            <person name="Boston L."/>
            <person name="Carlson J."/>
            <person name="Cervantes K."/>
            <person name="Clermont K."/>
            <person name="Krom N."/>
            <person name="Kubenka K."/>
            <person name="Mamidi S."/>
            <person name="Mattison C."/>
            <person name="Monteros M."/>
            <person name="Pisani C."/>
            <person name="Plott C."/>
            <person name="Rajasekar S."/>
            <person name="Rhein H.S."/>
            <person name="Rohla C."/>
            <person name="Song M."/>
            <person name="Hilaire R.S."/>
            <person name="Shu S."/>
            <person name="Wells L."/>
            <person name="Wang X."/>
            <person name="Webber J."/>
            <person name="Heerema R.J."/>
            <person name="Klein P."/>
            <person name="Conner P."/>
            <person name="Grauke L."/>
            <person name="Grimwood J."/>
            <person name="Schmutz J."/>
            <person name="Randall J.J."/>
        </authorList>
    </citation>
    <scope>NUCLEOTIDE SEQUENCE</scope>
    <source>
        <tissue evidence="1">Leaf</tissue>
    </source>
</reference>
<dbReference type="PANTHER" id="PTHR43147:SF2">
    <property type="entry name" value="NADP-DEPENDENT OXIDOREDUCTASE DOMAIN-CONTAINING PROTEIN"/>
    <property type="match status" value="1"/>
</dbReference>
<dbReference type="AlphaFoldDB" id="A0A922JCX5"/>
<comment type="caution">
    <text evidence="1">The sequence shown here is derived from an EMBL/GenBank/DDBJ whole genome shotgun (WGS) entry which is preliminary data.</text>
</comment>
<evidence type="ECO:0000313" key="1">
    <source>
        <dbReference type="EMBL" id="KAG6703731.1"/>
    </source>
</evidence>